<evidence type="ECO:0000256" key="1">
    <source>
        <dbReference type="SAM" id="MobiDB-lite"/>
    </source>
</evidence>
<evidence type="ECO:0000313" key="3">
    <source>
        <dbReference type="EMBL" id="PIA98879.1"/>
    </source>
</evidence>
<gene>
    <name evidence="3" type="ORF">CB0940_02440</name>
    <name evidence="4" type="ORF">RHO25_004192</name>
</gene>
<organism evidence="3 5">
    <name type="scientific">Cercospora beticola</name>
    <name type="common">Sugarbeet leaf spot fungus</name>
    <dbReference type="NCBI Taxonomy" id="122368"/>
    <lineage>
        <taxon>Eukaryota</taxon>
        <taxon>Fungi</taxon>
        <taxon>Dikarya</taxon>
        <taxon>Ascomycota</taxon>
        <taxon>Pezizomycotina</taxon>
        <taxon>Dothideomycetes</taxon>
        <taxon>Dothideomycetidae</taxon>
        <taxon>Mycosphaerellales</taxon>
        <taxon>Mycosphaerellaceae</taxon>
        <taxon>Cercospora</taxon>
    </lineage>
</organism>
<feature type="transmembrane region" description="Helical" evidence="2">
    <location>
        <begin position="42"/>
        <end position="65"/>
    </location>
</feature>
<evidence type="ECO:0000256" key="2">
    <source>
        <dbReference type="SAM" id="Phobius"/>
    </source>
</evidence>
<dbReference type="AlphaFoldDB" id="A0A2G5I265"/>
<feature type="compositionally biased region" description="Basic and acidic residues" evidence="1">
    <location>
        <begin position="175"/>
        <end position="191"/>
    </location>
</feature>
<feature type="region of interest" description="Disordered" evidence="1">
    <location>
        <begin position="168"/>
        <end position="191"/>
    </location>
</feature>
<proteinExistence type="predicted"/>
<dbReference type="Proteomes" id="UP000230605">
    <property type="component" value="Chromosome 3"/>
</dbReference>
<keyword evidence="6" id="KW-1185">Reference proteome</keyword>
<accession>A0A2G5I265</accession>
<dbReference type="EMBL" id="LKMD01000101">
    <property type="protein sequence ID" value="PIA98879.1"/>
    <property type="molecule type" value="Genomic_DNA"/>
</dbReference>
<keyword evidence="2" id="KW-0812">Transmembrane</keyword>
<keyword evidence="2" id="KW-1133">Transmembrane helix</keyword>
<sequence length="191" mass="21754">MHLHAVHRSDYYSVPKELYQSSILTRDMPKTGEGKEEPTWKILGKVLIALAVIFSLIAVVSYIYSKIRARRLSRRVRGQMAHLESGSLRKMQNPRTAAKQKPVQSAFVGQKLPHPDDYDLGNQRTPQSYDMGVITKPGASHARQWARPRHAEMDTGFEKAPVRGSVIEVPAGVQRQEHPERSRARDSWEKF</sequence>
<dbReference type="EMBL" id="CP134186">
    <property type="protein sequence ID" value="WPA99574.1"/>
    <property type="molecule type" value="Genomic_DNA"/>
</dbReference>
<reference evidence="4 6" key="2">
    <citation type="submission" date="2023-09" db="EMBL/GenBank/DDBJ databases">
        <title>Complete-Gapless Cercospora beticola genome.</title>
        <authorList>
            <person name="Wyatt N.A."/>
            <person name="Spanner R.E."/>
            <person name="Bolton M.D."/>
        </authorList>
    </citation>
    <scope>NUCLEOTIDE SEQUENCE [LARGE SCALE GENOMIC DNA]</scope>
    <source>
        <strain evidence="4">Cb09-40</strain>
    </source>
</reference>
<name>A0A2G5I265_CERBT</name>
<reference evidence="3 5" key="1">
    <citation type="submission" date="2015-10" db="EMBL/GenBank/DDBJ databases">
        <title>The cercosporin biosynthetic gene cluster was horizontally transferred to several fungal lineages and shown to be expanded in Cercospora beticola based on microsynteny with recipient genomes.</title>
        <authorList>
            <person name="De Jonge R."/>
            <person name="Ebert M.K."/>
            <person name="Suttle J.C."/>
            <person name="Jurick Ii W.M."/>
            <person name="Secor G.A."/>
            <person name="Thomma B.P."/>
            <person name="Van De Peer Y."/>
            <person name="Bolton M.D."/>
        </authorList>
    </citation>
    <scope>NUCLEOTIDE SEQUENCE [LARGE SCALE GENOMIC DNA]</scope>
    <source>
        <strain evidence="3 5">09-40</strain>
    </source>
</reference>
<evidence type="ECO:0000313" key="6">
    <source>
        <dbReference type="Proteomes" id="UP001302367"/>
    </source>
</evidence>
<protein>
    <submittedName>
        <fullName evidence="3">Uncharacterized protein</fullName>
    </submittedName>
</protein>
<dbReference type="Proteomes" id="UP001302367">
    <property type="component" value="Chromosome 3"/>
</dbReference>
<dbReference type="OrthoDB" id="3625730at2759"/>
<keyword evidence="2" id="KW-0472">Membrane</keyword>
<evidence type="ECO:0000313" key="4">
    <source>
        <dbReference type="EMBL" id="WPA99574.1"/>
    </source>
</evidence>
<evidence type="ECO:0000313" key="5">
    <source>
        <dbReference type="Proteomes" id="UP000230605"/>
    </source>
</evidence>